<evidence type="ECO:0000313" key="1">
    <source>
        <dbReference type="EMBL" id="CAQ45427.1"/>
    </source>
</evidence>
<evidence type="ECO:0000313" key="2">
    <source>
        <dbReference type="Proteomes" id="UP000008840"/>
    </source>
</evidence>
<organism evidence="1 2">
    <name type="scientific">Stenotrophomonas maltophilia (strain K279a)</name>
    <dbReference type="NCBI Taxonomy" id="522373"/>
    <lineage>
        <taxon>Bacteria</taxon>
        <taxon>Pseudomonadati</taxon>
        <taxon>Pseudomonadota</taxon>
        <taxon>Gammaproteobacteria</taxon>
        <taxon>Lysobacterales</taxon>
        <taxon>Lysobacteraceae</taxon>
        <taxon>Stenotrophomonas</taxon>
        <taxon>Stenotrophomonas maltophilia group</taxon>
    </lineage>
</organism>
<dbReference type="KEGG" id="sml:Smlt1905"/>
<dbReference type="Proteomes" id="UP000008840">
    <property type="component" value="Chromosome"/>
</dbReference>
<dbReference type="EnsemblBacteria" id="CAQ45427">
    <property type="protein sequence ID" value="CAQ45427"/>
    <property type="gene ID" value="Smlt1905"/>
</dbReference>
<dbReference type="AlphaFoldDB" id="B2FM59"/>
<gene>
    <name evidence="1" type="ordered locus">Smlt1905</name>
</gene>
<reference evidence="1 2" key="1">
    <citation type="journal article" date="2008" name="Genome Biol.">
        <title>The complete genome, comparative and functional analysis of Stenotrophomonas maltophilia reveals an organism heavily shielded by drug resistance determinants.</title>
        <authorList>
            <person name="Crossman L.C."/>
            <person name="Gould V.C."/>
            <person name="Dow J.M."/>
            <person name="Vernikos G.S."/>
            <person name="Okazaki A."/>
            <person name="Sebaihia M."/>
            <person name="Saunders D."/>
            <person name="Arrowsmith C."/>
            <person name="Carver T."/>
            <person name="Peters N."/>
            <person name="Adlem E."/>
            <person name="Kerhornou A."/>
            <person name="Lord A."/>
            <person name="Murphy L."/>
            <person name="Seeger K."/>
            <person name="Squares R."/>
            <person name="Rutter S."/>
            <person name="Quail M.A."/>
            <person name="Rajandream M.A."/>
            <person name="Harris D."/>
            <person name="Churcher C."/>
            <person name="Bentley S.D."/>
            <person name="Parkhill J."/>
            <person name="Thomson N.R."/>
            <person name="Avison M.B."/>
        </authorList>
    </citation>
    <scope>NUCLEOTIDE SEQUENCE [LARGE SCALE GENOMIC DNA]</scope>
    <source>
        <strain evidence="1 2">K279a</strain>
    </source>
</reference>
<accession>B2FM59</accession>
<dbReference type="EMBL" id="AM743169">
    <property type="protein sequence ID" value="CAQ45427.1"/>
    <property type="molecule type" value="Genomic_DNA"/>
</dbReference>
<protein>
    <submittedName>
        <fullName evidence="1">Uncharacterized protein</fullName>
    </submittedName>
</protein>
<keyword evidence="2" id="KW-1185">Reference proteome</keyword>
<proteinExistence type="predicted"/>
<dbReference type="HOGENOM" id="CLU_1045532_0_0_6"/>
<name>B2FM59_STRMK</name>
<sequence length="266" mass="29866">MDVFSFRSRFRCPQSLGQELRAMFLLTKRGLWWKFADTRGVNRSLPNQRFCQLMDTVQILEHCGVTERHCEALGQAVPEAYAALAKLAASTPMLGGFVQGRRGLSYLRDISVQHALEAKAAETRLFFTSTAWNRHRNYCFLQLQVGQTIFTTHYAGANGSRAVRKAASRAELVMRTPDLFAATGEEPDMSLVEKSAYVQLVHAGVTKPKFVLLQIPNRDQHASRLAPLILDMQSPLKGAVEEVQDRLNEAFKRKAVERAEQGNRAS</sequence>